<organism evidence="4 5">
    <name type="scientific">Candidatus Bilophila faecipullorum</name>
    <dbReference type="NCBI Taxonomy" id="2838482"/>
    <lineage>
        <taxon>Bacteria</taxon>
        <taxon>Pseudomonadati</taxon>
        <taxon>Thermodesulfobacteriota</taxon>
        <taxon>Desulfovibrionia</taxon>
        <taxon>Desulfovibrionales</taxon>
        <taxon>Desulfovibrionaceae</taxon>
        <taxon>Bilophila</taxon>
    </lineage>
</organism>
<evidence type="ECO:0000259" key="2">
    <source>
        <dbReference type="Pfam" id="PF04453"/>
    </source>
</evidence>
<feature type="signal peptide" evidence="1">
    <location>
        <begin position="1"/>
        <end position="38"/>
    </location>
</feature>
<dbReference type="PANTHER" id="PTHR30189">
    <property type="entry name" value="LPS-ASSEMBLY PROTEIN"/>
    <property type="match status" value="1"/>
</dbReference>
<feature type="domain" description="LPS-assembly protein LptD central" evidence="3">
    <location>
        <begin position="206"/>
        <end position="257"/>
    </location>
</feature>
<feature type="domain" description="LptD C-terminal" evidence="2">
    <location>
        <begin position="312"/>
        <end position="389"/>
    </location>
</feature>
<gene>
    <name evidence="4" type="primary">lptD</name>
    <name evidence="4" type="ORF">H9874_02790</name>
</gene>
<feature type="non-terminal residue" evidence="4">
    <location>
        <position position="417"/>
    </location>
</feature>
<accession>A0A9D1U8F8</accession>
<dbReference type="PANTHER" id="PTHR30189:SF1">
    <property type="entry name" value="LPS-ASSEMBLY PROTEIN LPTD"/>
    <property type="match status" value="1"/>
</dbReference>
<evidence type="ECO:0000313" key="4">
    <source>
        <dbReference type="EMBL" id="HIW78058.1"/>
    </source>
</evidence>
<evidence type="ECO:0000259" key="3">
    <source>
        <dbReference type="Pfam" id="PF19838"/>
    </source>
</evidence>
<dbReference type="GO" id="GO:1990351">
    <property type="term" value="C:transporter complex"/>
    <property type="evidence" value="ECO:0007669"/>
    <property type="project" value="TreeGrafter"/>
</dbReference>
<dbReference type="InterPro" id="IPR050218">
    <property type="entry name" value="LptD"/>
</dbReference>
<dbReference type="Pfam" id="PF19838">
    <property type="entry name" value="LptD_2"/>
    <property type="match status" value="1"/>
</dbReference>
<evidence type="ECO:0000256" key="1">
    <source>
        <dbReference type="SAM" id="SignalP"/>
    </source>
</evidence>
<keyword evidence="1" id="KW-0732">Signal</keyword>
<dbReference type="EMBL" id="DXGI01000102">
    <property type="protein sequence ID" value="HIW78058.1"/>
    <property type="molecule type" value="Genomic_DNA"/>
</dbReference>
<dbReference type="Proteomes" id="UP000824264">
    <property type="component" value="Unassembled WGS sequence"/>
</dbReference>
<dbReference type="GO" id="GO:0009279">
    <property type="term" value="C:cell outer membrane"/>
    <property type="evidence" value="ECO:0007669"/>
    <property type="project" value="TreeGrafter"/>
</dbReference>
<dbReference type="Pfam" id="PF04453">
    <property type="entry name" value="LptD"/>
    <property type="match status" value="1"/>
</dbReference>
<dbReference type="Gene3D" id="2.60.450.10">
    <property type="entry name" value="Lipopolysaccharide (LPS) transport protein A like domain"/>
    <property type="match status" value="1"/>
</dbReference>
<dbReference type="InterPro" id="IPR045659">
    <property type="entry name" value="LptD_2"/>
</dbReference>
<dbReference type="AlphaFoldDB" id="A0A9D1U8F8"/>
<reference evidence="4" key="1">
    <citation type="journal article" date="2021" name="PeerJ">
        <title>Extensive microbial diversity within the chicken gut microbiome revealed by metagenomics and culture.</title>
        <authorList>
            <person name="Gilroy R."/>
            <person name="Ravi A."/>
            <person name="Getino M."/>
            <person name="Pursley I."/>
            <person name="Horton D.L."/>
            <person name="Alikhan N.F."/>
            <person name="Baker D."/>
            <person name="Gharbi K."/>
            <person name="Hall N."/>
            <person name="Watson M."/>
            <person name="Adriaenssens E.M."/>
            <person name="Foster-Nyarko E."/>
            <person name="Jarju S."/>
            <person name="Secka A."/>
            <person name="Antonio M."/>
            <person name="Oren A."/>
            <person name="Chaudhuri R.R."/>
            <person name="La Ragione R."/>
            <person name="Hildebrand F."/>
            <person name="Pallen M.J."/>
        </authorList>
    </citation>
    <scope>NUCLEOTIDE SEQUENCE</scope>
    <source>
        <strain evidence="4">ChiSxjej5B17-1746</strain>
    </source>
</reference>
<evidence type="ECO:0000313" key="5">
    <source>
        <dbReference type="Proteomes" id="UP000824264"/>
    </source>
</evidence>
<proteinExistence type="predicted"/>
<protein>
    <submittedName>
        <fullName evidence="4">LPS assembly protein LptD</fullName>
    </submittedName>
</protein>
<feature type="chain" id="PRO_5039191798" evidence="1">
    <location>
        <begin position="39"/>
        <end position="417"/>
    </location>
</feature>
<comment type="caution">
    <text evidence="4">The sequence shown here is derived from an EMBL/GenBank/DDBJ whole genome shotgun (WGS) entry which is preliminary data.</text>
</comment>
<sequence length="417" mass="47444">MPMIMPPFRGNTWLLLKTLCVCVLVMAMLLGTFGPAGAAEDVLTMPSEDAEQVSWNLQADQLTTLSDNTIVEAEGGVVLQRGNDILKADFARYYASTNWVYLKGNVFVRMGKDDINADEAEFDLHSKTGWLTNGHVFMEGPHIYFSGSRIVKHWGDRYTFNKAKVTTCDGPKPAWSMNAEQAVVEIDGYAQLFHSTFDVKDTGIFYSPFMVLPAKTTRQSGLLPPDYGFSDKRGFYYTQPYFWAIDESHDMTFYAGWMEKVGPLFSAEYRANEFTGQKTWLAATGIYDKERVSIPGMSRVDENLNTVRTNHDRYWLRGMADGFLGASLWQYRSNIDYVSDQDFLREFNQGPTGFTRSRDSLFRMFGRDLQEDDQNRVSALLLSRDWQRVGIVASARYEQDPALGHGNLRSRNEDELV</sequence>
<dbReference type="InterPro" id="IPR007543">
    <property type="entry name" value="LptD_C"/>
</dbReference>
<reference evidence="4" key="2">
    <citation type="submission" date="2021-04" db="EMBL/GenBank/DDBJ databases">
        <authorList>
            <person name="Gilroy R."/>
        </authorList>
    </citation>
    <scope>NUCLEOTIDE SEQUENCE</scope>
    <source>
        <strain evidence="4">ChiSxjej5B17-1746</strain>
    </source>
</reference>
<name>A0A9D1U8F8_9BACT</name>